<dbReference type="Proteomes" id="UP000320672">
    <property type="component" value="Chromosome"/>
</dbReference>
<reference evidence="2 3" key="1">
    <citation type="submission" date="2019-02" db="EMBL/GenBank/DDBJ databases">
        <title>Deep-cultivation of Planctomycetes and their phenomic and genomic characterization uncovers novel biology.</title>
        <authorList>
            <person name="Wiegand S."/>
            <person name="Jogler M."/>
            <person name="Boedeker C."/>
            <person name="Pinto D."/>
            <person name="Vollmers J."/>
            <person name="Rivas-Marin E."/>
            <person name="Kohn T."/>
            <person name="Peeters S.H."/>
            <person name="Heuer A."/>
            <person name="Rast P."/>
            <person name="Oberbeckmann S."/>
            <person name="Bunk B."/>
            <person name="Jeske O."/>
            <person name="Meyerdierks A."/>
            <person name="Storesund J.E."/>
            <person name="Kallscheuer N."/>
            <person name="Luecker S."/>
            <person name="Lage O.M."/>
            <person name="Pohl T."/>
            <person name="Merkel B.J."/>
            <person name="Hornburger P."/>
            <person name="Mueller R.-W."/>
            <person name="Bruemmer F."/>
            <person name="Labrenz M."/>
            <person name="Spormann A.M."/>
            <person name="Op den Camp H."/>
            <person name="Overmann J."/>
            <person name="Amann R."/>
            <person name="Jetten M.S.M."/>
            <person name="Mascher T."/>
            <person name="Medema M.H."/>
            <person name="Devos D.P."/>
            <person name="Kaster A.-K."/>
            <person name="Ovreas L."/>
            <person name="Rohde M."/>
            <person name="Galperin M.Y."/>
            <person name="Jogler C."/>
        </authorList>
    </citation>
    <scope>NUCLEOTIDE SEQUENCE [LARGE SCALE GENOMIC DNA]</scope>
    <source>
        <strain evidence="2 3">FF011L</strain>
    </source>
</reference>
<keyword evidence="1" id="KW-0812">Transmembrane</keyword>
<feature type="transmembrane region" description="Helical" evidence="1">
    <location>
        <begin position="44"/>
        <end position="62"/>
    </location>
</feature>
<keyword evidence="3" id="KW-1185">Reference proteome</keyword>
<proteinExistence type="predicted"/>
<gene>
    <name evidence="2" type="ORF">FF011L_36600</name>
</gene>
<evidence type="ECO:0000313" key="2">
    <source>
        <dbReference type="EMBL" id="QDS94878.1"/>
    </source>
</evidence>
<name>A0A517MJ43_9BACT</name>
<feature type="transmembrane region" description="Helical" evidence="1">
    <location>
        <begin position="105"/>
        <end position="128"/>
    </location>
</feature>
<sequence>MADISPPDENDSRSTMRRRFVWLLYGVTALWGIGQVVVPNSGSLYWIVSVLLGVAATCWVVEDMRIRGQRFYPVVPLIFFLVWPLASLGYLIWTRRFRGLGLWLLHLVGLIATVVIVFYPTVLLLYWLGVIDVTPDGTIQHLD</sequence>
<dbReference type="KEGG" id="rml:FF011L_36600"/>
<feature type="transmembrane region" description="Helical" evidence="1">
    <location>
        <begin position="74"/>
        <end position="93"/>
    </location>
</feature>
<dbReference type="AlphaFoldDB" id="A0A517MJ43"/>
<accession>A0A517MJ43</accession>
<keyword evidence="1" id="KW-1133">Transmembrane helix</keyword>
<dbReference type="RefSeq" id="WP_145352824.1">
    <property type="nucleotide sequence ID" value="NZ_CP036262.1"/>
</dbReference>
<protein>
    <submittedName>
        <fullName evidence="2">Uncharacterized protein</fullName>
    </submittedName>
</protein>
<dbReference type="EMBL" id="CP036262">
    <property type="protein sequence ID" value="QDS94878.1"/>
    <property type="molecule type" value="Genomic_DNA"/>
</dbReference>
<evidence type="ECO:0000313" key="3">
    <source>
        <dbReference type="Proteomes" id="UP000320672"/>
    </source>
</evidence>
<evidence type="ECO:0000256" key="1">
    <source>
        <dbReference type="SAM" id="Phobius"/>
    </source>
</evidence>
<keyword evidence="1" id="KW-0472">Membrane</keyword>
<dbReference type="OrthoDB" id="278098at2"/>
<feature type="transmembrane region" description="Helical" evidence="1">
    <location>
        <begin position="20"/>
        <end position="38"/>
    </location>
</feature>
<organism evidence="2 3">
    <name type="scientific">Roseimaritima multifibrata</name>
    <dbReference type="NCBI Taxonomy" id="1930274"/>
    <lineage>
        <taxon>Bacteria</taxon>
        <taxon>Pseudomonadati</taxon>
        <taxon>Planctomycetota</taxon>
        <taxon>Planctomycetia</taxon>
        <taxon>Pirellulales</taxon>
        <taxon>Pirellulaceae</taxon>
        <taxon>Roseimaritima</taxon>
    </lineage>
</organism>